<keyword evidence="3" id="KW-1185">Reference proteome</keyword>
<dbReference type="Pfam" id="PF10670">
    <property type="entry name" value="DUF4198"/>
    <property type="match status" value="1"/>
</dbReference>
<dbReference type="EMBL" id="JBHSQB010000003">
    <property type="protein sequence ID" value="MFC6095079.1"/>
    <property type="molecule type" value="Genomic_DNA"/>
</dbReference>
<comment type="caution">
    <text evidence="2">The sequence shown here is derived from an EMBL/GenBank/DDBJ whole genome shotgun (WGS) entry which is preliminary data.</text>
</comment>
<feature type="signal peptide" evidence="1">
    <location>
        <begin position="1"/>
        <end position="19"/>
    </location>
</feature>
<evidence type="ECO:0000256" key="1">
    <source>
        <dbReference type="SAM" id="SignalP"/>
    </source>
</evidence>
<reference evidence="3" key="1">
    <citation type="journal article" date="2019" name="Int. J. Syst. Evol. Microbiol.">
        <title>The Global Catalogue of Microorganisms (GCM) 10K type strain sequencing project: providing services to taxonomists for standard genome sequencing and annotation.</title>
        <authorList>
            <consortium name="The Broad Institute Genomics Platform"/>
            <consortium name="The Broad Institute Genome Sequencing Center for Infectious Disease"/>
            <person name="Wu L."/>
            <person name="Ma J."/>
        </authorList>
    </citation>
    <scope>NUCLEOTIDE SEQUENCE [LARGE SCALE GENOMIC DNA]</scope>
    <source>
        <strain evidence="3">CCUG 49679</strain>
    </source>
</reference>
<keyword evidence="1" id="KW-0732">Signal</keyword>
<organism evidence="2 3">
    <name type="scientific">Flavobacterium qiangtangense</name>
    <dbReference type="NCBI Taxonomy" id="1442595"/>
    <lineage>
        <taxon>Bacteria</taxon>
        <taxon>Pseudomonadati</taxon>
        <taxon>Bacteroidota</taxon>
        <taxon>Flavobacteriia</taxon>
        <taxon>Flavobacteriales</taxon>
        <taxon>Flavobacteriaceae</taxon>
        <taxon>Flavobacterium</taxon>
    </lineage>
</organism>
<dbReference type="InterPro" id="IPR019613">
    <property type="entry name" value="DUF4198"/>
</dbReference>
<dbReference type="RefSeq" id="WP_379789684.1">
    <property type="nucleotide sequence ID" value="NZ_JBHSQB010000003.1"/>
</dbReference>
<evidence type="ECO:0000313" key="3">
    <source>
        <dbReference type="Proteomes" id="UP001596287"/>
    </source>
</evidence>
<dbReference type="Proteomes" id="UP001596287">
    <property type="component" value="Unassembled WGS sequence"/>
</dbReference>
<protein>
    <submittedName>
        <fullName evidence="2">DUF4198 domain-containing protein</fullName>
    </submittedName>
</protein>
<gene>
    <name evidence="2" type="ORF">ACFPVY_00340</name>
</gene>
<sequence>MKKLSLLFLLLCFSTTSFAHYLWIETNASGKLNQKQEVKIFYGEYTYGVQDKVGEDAFNKVKKFTVWAVAPNGEKTKLNVEAGDLFYKTSFTPKIAGTYTIVLNNNEIDVVDYTQYDFGIFKTHYHAIAKVEVGNKSNETASLNPEGLTIVDVSKKLHAENGEVSLKILYKGEIVKDKEVDLFVKDLWIKKAKTDANGIIKFNLPFKTKYIIEVTDKEQVPGKYNGLDYQFIFHSATYTIAL</sequence>
<feature type="chain" id="PRO_5046714316" evidence="1">
    <location>
        <begin position="20"/>
        <end position="242"/>
    </location>
</feature>
<name>A0ABW1PHS1_9FLAO</name>
<accession>A0ABW1PHS1</accession>
<evidence type="ECO:0000313" key="2">
    <source>
        <dbReference type="EMBL" id="MFC6095079.1"/>
    </source>
</evidence>
<proteinExistence type="predicted"/>